<name>A0AAV4UFJ8_CAEEX</name>
<dbReference type="Proteomes" id="UP001054945">
    <property type="component" value="Unassembled WGS sequence"/>
</dbReference>
<reference evidence="1 2" key="1">
    <citation type="submission" date="2021-06" db="EMBL/GenBank/DDBJ databases">
        <title>Caerostris extrusa draft genome.</title>
        <authorList>
            <person name="Kono N."/>
            <person name="Arakawa K."/>
        </authorList>
    </citation>
    <scope>NUCLEOTIDE SEQUENCE [LARGE SCALE GENOMIC DNA]</scope>
</reference>
<gene>
    <name evidence="1" type="ORF">CEXT_260531</name>
</gene>
<protein>
    <submittedName>
        <fullName evidence="1">Uncharacterized protein</fullName>
    </submittedName>
</protein>
<comment type="caution">
    <text evidence="1">The sequence shown here is derived from an EMBL/GenBank/DDBJ whole genome shotgun (WGS) entry which is preliminary data.</text>
</comment>
<dbReference type="EMBL" id="BPLR01012776">
    <property type="protein sequence ID" value="GIY56528.1"/>
    <property type="molecule type" value="Genomic_DNA"/>
</dbReference>
<dbReference type="AlphaFoldDB" id="A0AAV4UFJ8"/>
<accession>A0AAV4UFJ8</accession>
<evidence type="ECO:0000313" key="1">
    <source>
        <dbReference type="EMBL" id="GIY56528.1"/>
    </source>
</evidence>
<sequence>MFHRGNVKVGGERHFSASLFHWISIFLPFGSRIRKIRQSQMYLVHRKTKEANPFDDAPQQIPMTRVPSMKIKVPRRRSVEIHVLNHRCSRCEIEICNYTEVFRFNI</sequence>
<evidence type="ECO:0000313" key="2">
    <source>
        <dbReference type="Proteomes" id="UP001054945"/>
    </source>
</evidence>
<proteinExistence type="predicted"/>
<keyword evidence="2" id="KW-1185">Reference proteome</keyword>
<organism evidence="1 2">
    <name type="scientific">Caerostris extrusa</name>
    <name type="common">Bark spider</name>
    <name type="synonym">Caerostris bankana</name>
    <dbReference type="NCBI Taxonomy" id="172846"/>
    <lineage>
        <taxon>Eukaryota</taxon>
        <taxon>Metazoa</taxon>
        <taxon>Ecdysozoa</taxon>
        <taxon>Arthropoda</taxon>
        <taxon>Chelicerata</taxon>
        <taxon>Arachnida</taxon>
        <taxon>Araneae</taxon>
        <taxon>Araneomorphae</taxon>
        <taxon>Entelegynae</taxon>
        <taxon>Araneoidea</taxon>
        <taxon>Araneidae</taxon>
        <taxon>Caerostris</taxon>
    </lineage>
</organism>